<reference evidence="2 3" key="1">
    <citation type="submission" date="2018-06" db="EMBL/GenBank/DDBJ databases">
        <title>The complete genome sequence of a nosiheptide producer Streptomyces actuosus ATCC 25421: deducing the ability of producing a new class III lantibiotics.</title>
        <authorList>
            <person name="Liu W."/>
            <person name="Sun F."/>
            <person name="Hu Y."/>
        </authorList>
    </citation>
    <scope>NUCLEOTIDE SEQUENCE [LARGE SCALE GENOMIC DNA]</scope>
    <source>
        <strain evidence="2 3">ATCC 25421</strain>
    </source>
</reference>
<evidence type="ECO:0000313" key="3">
    <source>
        <dbReference type="Proteomes" id="UP000247634"/>
    </source>
</evidence>
<dbReference type="Gene3D" id="3.40.50.150">
    <property type="entry name" value="Vaccinia Virus protein VP39"/>
    <property type="match status" value="1"/>
</dbReference>
<evidence type="ECO:0000313" key="2">
    <source>
        <dbReference type="EMBL" id="AWT41217.1"/>
    </source>
</evidence>
<feature type="compositionally biased region" description="Low complexity" evidence="1">
    <location>
        <begin position="35"/>
        <end position="44"/>
    </location>
</feature>
<dbReference type="EMBL" id="CP029788">
    <property type="protein sequence ID" value="AWT41217.1"/>
    <property type="molecule type" value="Genomic_DNA"/>
</dbReference>
<sequence length="288" mass="32161">MTMRRAVNHMLRSVTGYELRRVQKRPGTGGQQASAPARPATAQPKPAPKPAPKPKQELPHDYDDAVKATIRAVKPYTMTSPEKLNALVHSVRYVVRNGIPGDIVECGVWRGGSMLAAARTLTEAGDTSRHLHLYDTFEGMSEPSEHDRRHDGRSAAEMLAASPRSAGVWAYASLEDVQETMGQTDYPADRIHYHRGKVEDTIPGSVPDRISILRLDTDWYESTRHELVHLWPRLVPGGVLLLDDYGWWEGARRAVDEWLEESGVPLLLLRMDEGRVAVKPPASWDHDA</sequence>
<dbReference type="InterPro" id="IPR008884">
    <property type="entry name" value="TylF_MeTrfase"/>
</dbReference>
<dbReference type="PANTHER" id="PTHR40036">
    <property type="entry name" value="MACROCIN O-METHYLTRANSFERASE"/>
    <property type="match status" value="1"/>
</dbReference>
<dbReference type="KEGG" id="sact:DMT42_02025"/>
<proteinExistence type="predicted"/>
<evidence type="ECO:0000256" key="1">
    <source>
        <dbReference type="SAM" id="MobiDB-lite"/>
    </source>
</evidence>
<name>A0A2U9NVC9_STRAS</name>
<dbReference type="InterPro" id="IPR029063">
    <property type="entry name" value="SAM-dependent_MTases_sf"/>
</dbReference>
<dbReference type="GO" id="GO:0032259">
    <property type="term" value="P:methylation"/>
    <property type="evidence" value="ECO:0007669"/>
    <property type="project" value="UniProtKB-KW"/>
</dbReference>
<dbReference type="GO" id="GO:0008168">
    <property type="term" value="F:methyltransferase activity"/>
    <property type="evidence" value="ECO:0007669"/>
    <property type="project" value="UniProtKB-KW"/>
</dbReference>
<dbReference type="Pfam" id="PF05711">
    <property type="entry name" value="TylF"/>
    <property type="match status" value="1"/>
</dbReference>
<protein>
    <submittedName>
        <fullName evidence="2">Methyltransferase</fullName>
    </submittedName>
</protein>
<keyword evidence="2" id="KW-0808">Transferase</keyword>
<dbReference type="PANTHER" id="PTHR40036:SF1">
    <property type="entry name" value="MACROCIN O-METHYLTRANSFERASE"/>
    <property type="match status" value="1"/>
</dbReference>
<accession>A0A2U9NVC9</accession>
<dbReference type="OrthoDB" id="3826968at2"/>
<feature type="region of interest" description="Disordered" evidence="1">
    <location>
        <begin position="1"/>
        <end position="60"/>
    </location>
</feature>
<dbReference type="SUPFAM" id="SSF53335">
    <property type="entry name" value="S-adenosyl-L-methionine-dependent methyltransferases"/>
    <property type="match status" value="1"/>
</dbReference>
<dbReference type="AlphaFoldDB" id="A0A2U9NVC9"/>
<dbReference type="Proteomes" id="UP000247634">
    <property type="component" value="Chromosome"/>
</dbReference>
<keyword evidence="3" id="KW-1185">Reference proteome</keyword>
<keyword evidence="2" id="KW-0489">Methyltransferase</keyword>
<organism evidence="2 3">
    <name type="scientific">Streptomyces actuosus</name>
    <dbReference type="NCBI Taxonomy" id="1885"/>
    <lineage>
        <taxon>Bacteria</taxon>
        <taxon>Bacillati</taxon>
        <taxon>Actinomycetota</taxon>
        <taxon>Actinomycetes</taxon>
        <taxon>Kitasatosporales</taxon>
        <taxon>Streptomycetaceae</taxon>
        <taxon>Streptomyces</taxon>
    </lineage>
</organism>
<gene>
    <name evidence="2" type="ORF">DMT42_02025</name>
</gene>